<accession>A0ABV0ZVG6</accession>
<sequence length="229" mass="26100">MFRSLTSVKCRLKLRLISATSPRPAKPRMLISFRLSWSHGGAAMLQSRQRMSKERPEEQQGAEERSSPARCSRKQRRLRPQRAAQRNVVQRPENKERGLTLIVFLGPSVGTAAATPRLWGVVFRIKRVARRSRFSLVLPNFQGSLSAARDPGPGGAAGAVQQTLKEPGHRSSADWCQLLLYGKFRQIISDPHQSCWRPSREQLEDRYWKIQLSWFHWKAPRPSAPDAII</sequence>
<evidence type="ECO:0000313" key="3">
    <source>
        <dbReference type="Proteomes" id="UP001469553"/>
    </source>
</evidence>
<feature type="compositionally biased region" description="Basic and acidic residues" evidence="1">
    <location>
        <begin position="51"/>
        <end position="67"/>
    </location>
</feature>
<organism evidence="2 3">
    <name type="scientific">Ameca splendens</name>
    <dbReference type="NCBI Taxonomy" id="208324"/>
    <lineage>
        <taxon>Eukaryota</taxon>
        <taxon>Metazoa</taxon>
        <taxon>Chordata</taxon>
        <taxon>Craniata</taxon>
        <taxon>Vertebrata</taxon>
        <taxon>Euteleostomi</taxon>
        <taxon>Actinopterygii</taxon>
        <taxon>Neopterygii</taxon>
        <taxon>Teleostei</taxon>
        <taxon>Neoteleostei</taxon>
        <taxon>Acanthomorphata</taxon>
        <taxon>Ovalentaria</taxon>
        <taxon>Atherinomorphae</taxon>
        <taxon>Cyprinodontiformes</taxon>
        <taxon>Goodeidae</taxon>
        <taxon>Ameca</taxon>
    </lineage>
</organism>
<dbReference type="Proteomes" id="UP001469553">
    <property type="component" value="Unassembled WGS sequence"/>
</dbReference>
<gene>
    <name evidence="2" type="ORF">AMECASPLE_036767</name>
</gene>
<dbReference type="EMBL" id="JAHRIP010071774">
    <property type="protein sequence ID" value="MEQ2309258.1"/>
    <property type="molecule type" value="Genomic_DNA"/>
</dbReference>
<reference evidence="2 3" key="1">
    <citation type="submission" date="2021-06" db="EMBL/GenBank/DDBJ databases">
        <authorList>
            <person name="Palmer J.M."/>
        </authorList>
    </citation>
    <scope>NUCLEOTIDE SEQUENCE [LARGE SCALE GENOMIC DNA]</scope>
    <source>
        <strain evidence="2 3">AS_MEX2019</strain>
        <tissue evidence="2">Muscle</tissue>
    </source>
</reference>
<keyword evidence="3" id="KW-1185">Reference proteome</keyword>
<proteinExistence type="predicted"/>
<comment type="caution">
    <text evidence="2">The sequence shown here is derived from an EMBL/GenBank/DDBJ whole genome shotgun (WGS) entry which is preliminary data.</text>
</comment>
<protein>
    <submittedName>
        <fullName evidence="2">Uncharacterized protein</fullName>
    </submittedName>
</protein>
<feature type="region of interest" description="Disordered" evidence="1">
    <location>
        <begin position="44"/>
        <end position="92"/>
    </location>
</feature>
<feature type="non-terminal residue" evidence="2">
    <location>
        <position position="229"/>
    </location>
</feature>
<name>A0ABV0ZVG6_9TELE</name>
<evidence type="ECO:0000313" key="2">
    <source>
        <dbReference type="EMBL" id="MEQ2309258.1"/>
    </source>
</evidence>
<evidence type="ECO:0000256" key="1">
    <source>
        <dbReference type="SAM" id="MobiDB-lite"/>
    </source>
</evidence>
<feature type="compositionally biased region" description="Basic residues" evidence="1">
    <location>
        <begin position="71"/>
        <end position="80"/>
    </location>
</feature>